<protein>
    <submittedName>
        <fullName evidence="2">Uncharacterized protein</fullName>
    </submittedName>
</protein>
<feature type="region of interest" description="Disordered" evidence="1">
    <location>
        <begin position="1"/>
        <end position="42"/>
    </location>
</feature>
<reference evidence="2" key="1">
    <citation type="journal article" date="2021" name="Mol. Plant Microbe Interact.">
        <title>Complete Genome Sequence of the Plant-Pathogenic Fungus Colletotrichum lupini.</title>
        <authorList>
            <person name="Baroncelli R."/>
            <person name="Pensec F."/>
            <person name="Da Lio D."/>
            <person name="Boufleur T."/>
            <person name="Vicente I."/>
            <person name="Sarrocco S."/>
            <person name="Picot A."/>
            <person name="Baraldi E."/>
            <person name="Sukno S."/>
            <person name="Thon M."/>
            <person name="Le Floch G."/>
        </authorList>
    </citation>
    <scope>NUCLEOTIDE SEQUENCE</scope>
    <source>
        <strain evidence="2">IMI 504893</strain>
    </source>
</reference>
<dbReference type="AlphaFoldDB" id="A0A9Q8SAL5"/>
<sequence>MAESTSKPTPPAGSPAAQSPQSARSPSKTKTPSDAAGLFPAGATDLEADIAIDDGESNVCDVLPQDGPIPPS</sequence>
<keyword evidence="3" id="KW-1185">Reference proteome</keyword>
<accession>A0A9Q8SAL5</accession>
<name>A0A9Q8SAL5_9PEZI</name>
<dbReference type="RefSeq" id="XP_049135560.1">
    <property type="nucleotide sequence ID" value="XM_049279603.1"/>
</dbReference>
<dbReference type="KEGG" id="clup:CLUP02_00556"/>
<feature type="compositionally biased region" description="Low complexity" evidence="1">
    <location>
        <begin position="14"/>
        <end position="26"/>
    </location>
</feature>
<evidence type="ECO:0000313" key="2">
    <source>
        <dbReference type="EMBL" id="UQC73909.1"/>
    </source>
</evidence>
<proteinExistence type="predicted"/>
<gene>
    <name evidence="2" type="ORF">CLUP02_00556</name>
</gene>
<organism evidence="2 3">
    <name type="scientific">Colletotrichum lupini</name>
    <dbReference type="NCBI Taxonomy" id="145971"/>
    <lineage>
        <taxon>Eukaryota</taxon>
        <taxon>Fungi</taxon>
        <taxon>Dikarya</taxon>
        <taxon>Ascomycota</taxon>
        <taxon>Pezizomycotina</taxon>
        <taxon>Sordariomycetes</taxon>
        <taxon>Hypocreomycetidae</taxon>
        <taxon>Glomerellales</taxon>
        <taxon>Glomerellaceae</taxon>
        <taxon>Colletotrichum</taxon>
        <taxon>Colletotrichum acutatum species complex</taxon>
    </lineage>
</organism>
<evidence type="ECO:0000256" key="1">
    <source>
        <dbReference type="SAM" id="MobiDB-lite"/>
    </source>
</evidence>
<evidence type="ECO:0000313" key="3">
    <source>
        <dbReference type="Proteomes" id="UP000830671"/>
    </source>
</evidence>
<dbReference type="GeneID" id="73334613"/>
<dbReference type="Proteomes" id="UP000830671">
    <property type="component" value="Chromosome 1"/>
</dbReference>
<dbReference type="EMBL" id="CP019471">
    <property type="protein sequence ID" value="UQC73909.1"/>
    <property type="molecule type" value="Genomic_DNA"/>
</dbReference>